<protein>
    <submittedName>
        <fullName evidence="1">Uncharacterized protein</fullName>
    </submittedName>
</protein>
<keyword evidence="2" id="KW-1185">Reference proteome</keyword>
<organism evidence="1 2">
    <name type="scientific">Marinobacter vinifirmus</name>
    <dbReference type="NCBI Taxonomy" id="355591"/>
    <lineage>
        <taxon>Bacteria</taxon>
        <taxon>Pseudomonadati</taxon>
        <taxon>Pseudomonadota</taxon>
        <taxon>Gammaproteobacteria</taxon>
        <taxon>Pseudomonadales</taxon>
        <taxon>Marinobacteraceae</taxon>
        <taxon>Marinobacter</taxon>
    </lineage>
</organism>
<reference evidence="1 2" key="1">
    <citation type="submission" date="2017-06" db="EMBL/GenBank/DDBJ databases">
        <title>Draft genome sequence of the halophilic bacterium Marinobacter vinifirmus FB1.</title>
        <authorList>
            <person name="Stepanov V.G."/>
            <person name="Roberts D.J."/>
            <person name="Fox G.E."/>
        </authorList>
    </citation>
    <scope>NUCLEOTIDE SEQUENCE [LARGE SCALE GENOMIC DNA]</scope>
    <source>
        <strain evidence="1 2">FB1</strain>
    </source>
</reference>
<accession>A0A7Z1DU23</accession>
<evidence type="ECO:0000313" key="2">
    <source>
        <dbReference type="Proteomes" id="UP000216984"/>
    </source>
</evidence>
<gene>
    <name evidence="1" type="ORF">B9Q17_00100</name>
</gene>
<sequence length="67" mass="7796">MTVLRIKDHDLMTWETCAMSEVRKGDVFYTEDNGLKGPVLIAEDNAKQVPHPRHKNKMVWNVKTKPF</sequence>
<comment type="caution">
    <text evidence="1">The sequence shown here is derived from an EMBL/GenBank/DDBJ whole genome shotgun (WGS) entry which is preliminary data.</text>
</comment>
<dbReference type="AlphaFoldDB" id="A0A7Z1DU23"/>
<evidence type="ECO:0000313" key="1">
    <source>
        <dbReference type="EMBL" id="OZC34937.1"/>
    </source>
</evidence>
<proteinExistence type="predicted"/>
<dbReference type="Proteomes" id="UP000216984">
    <property type="component" value="Unassembled WGS sequence"/>
</dbReference>
<dbReference type="EMBL" id="NEFY01000019">
    <property type="protein sequence ID" value="OZC34937.1"/>
    <property type="molecule type" value="Genomic_DNA"/>
</dbReference>
<name>A0A7Z1DU23_9GAMM</name>